<keyword evidence="5 7" id="KW-1133">Transmembrane helix</keyword>
<dbReference type="PANTHER" id="PTHR33362">
    <property type="entry name" value="SIALIC ACID TRAP TRANSPORTER PERMEASE PROTEIN SIAT-RELATED"/>
    <property type="match status" value="1"/>
</dbReference>
<evidence type="ECO:0000313" key="11">
    <source>
        <dbReference type="Proteomes" id="UP000092528"/>
    </source>
</evidence>
<gene>
    <name evidence="10" type="ORF">VSF3289_03660</name>
    <name evidence="9" type="ORF">VSVS05_03185</name>
</gene>
<protein>
    <recommendedName>
        <fullName evidence="7">TRAP transporter large permease protein</fullName>
    </recommendedName>
</protein>
<evidence type="ECO:0000256" key="2">
    <source>
        <dbReference type="ARBA" id="ARBA00022475"/>
    </source>
</evidence>
<keyword evidence="3 7" id="KW-0997">Cell inner membrane</keyword>
<feature type="transmembrane region" description="Helical" evidence="7">
    <location>
        <begin position="343"/>
        <end position="365"/>
    </location>
</feature>
<evidence type="ECO:0000256" key="7">
    <source>
        <dbReference type="RuleBase" id="RU369079"/>
    </source>
</evidence>
<keyword evidence="11" id="KW-1185">Reference proteome</keyword>
<dbReference type="InterPro" id="IPR004681">
    <property type="entry name" value="TRAP_DctM"/>
</dbReference>
<evidence type="ECO:0000313" key="9">
    <source>
        <dbReference type="EMBL" id="ANU38223.1"/>
    </source>
</evidence>
<feature type="transmembrane region" description="Helical" evidence="7">
    <location>
        <begin position="173"/>
        <end position="198"/>
    </location>
</feature>
<feature type="transmembrane region" description="Helical" evidence="7">
    <location>
        <begin position="247"/>
        <end position="265"/>
    </location>
</feature>
<dbReference type="GO" id="GO:0022857">
    <property type="term" value="F:transmembrane transporter activity"/>
    <property type="evidence" value="ECO:0007669"/>
    <property type="project" value="UniProtKB-UniRule"/>
</dbReference>
<dbReference type="Proteomes" id="UP000092528">
    <property type="component" value="Chromosome 2"/>
</dbReference>
<evidence type="ECO:0000256" key="6">
    <source>
        <dbReference type="ARBA" id="ARBA00023136"/>
    </source>
</evidence>
<dbReference type="PATRIC" id="fig|45658.7.peg.3124"/>
<dbReference type="RefSeq" id="WP_005595464.1">
    <property type="nucleotide sequence ID" value="NZ_CP016415.1"/>
</dbReference>
<dbReference type="EMBL" id="MDCJ01000007">
    <property type="protein sequence ID" value="ODS04521.1"/>
    <property type="molecule type" value="Genomic_DNA"/>
</dbReference>
<feature type="transmembrane region" description="Helical" evidence="7">
    <location>
        <begin position="405"/>
        <end position="430"/>
    </location>
</feature>
<feature type="transmembrane region" description="Helical" evidence="7">
    <location>
        <begin position="142"/>
        <end position="167"/>
    </location>
</feature>
<comment type="subunit">
    <text evidence="7">The complex comprises the extracytoplasmic solute receptor protein and the two transmembrane proteins.</text>
</comment>
<feature type="transmembrane region" description="Helical" evidence="7">
    <location>
        <begin position="319"/>
        <end position="336"/>
    </location>
</feature>
<dbReference type="PIRSF" id="PIRSF006066">
    <property type="entry name" value="HI0050"/>
    <property type="match status" value="1"/>
</dbReference>
<name>A0A1C7FFN3_9VIBR</name>
<evidence type="ECO:0000256" key="5">
    <source>
        <dbReference type="ARBA" id="ARBA00022989"/>
    </source>
</evidence>
<organism evidence="9 11">
    <name type="scientific">Vibrio scophthalmi</name>
    <dbReference type="NCBI Taxonomy" id="45658"/>
    <lineage>
        <taxon>Bacteria</taxon>
        <taxon>Pseudomonadati</taxon>
        <taxon>Pseudomonadota</taxon>
        <taxon>Gammaproteobacteria</taxon>
        <taxon>Vibrionales</taxon>
        <taxon>Vibrionaceae</taxon>
        <taxon>Vibrio</taxon>
    </lineage>
</organism>
<evidence type="ECO:0000313" key="12">
    <source>
        <dbReference type="Proteomes" id="UP000095131"/>
    </source>
</evidence>
<dbReference type="PANTHER" id="PTHR33362:SF2">
    <property type="entry name" value="TRAP TRANSPORTER LARGE PERMEASE PROTEIN"/>
    <property type="match status" value="1"/>
</dbReference>
<comment type="subcellular location">
    <subcellularLocation>
        <location evidence="1 7">Cell inner membrane</location>
        <topology evidence="1 7">Multi-pass membrane protein</topology>
    </subcellularLocation>
</comment>
<feature type="transmembrane region" description="Helical" evidence="7">
    <location>
        <begin position="219"/>
        <end position="241"/>
    </location>
</feature>
<evidence type="ECO:0000313" key="10">
    <source>
        <dbReference type="EMBL" id="ODS04521.1"/>
    </source>
</evidence>
<keyword evidence="2" id="KW-1003">Cell membrane</keyword>
<keyword evidence="6 7" id="KW-0472">Membrane</keyword>
<dbReference type="OrthoDB" id="8627919at2"/>
<dbReference type="InterPro" id="IPR010656">
    <property type="entry name" value="DctM"/>
</dbReference>
<sequence>MEWQLILTLFGTFGVLLALGIPVSFAIGLSSLATIMMSLPLEPAIAVVAQRMAAGLDNFALLAIPFFILAGNIMNQGGIAIRLINFAKVLGGQLPGSLAHVNVLANMMFGSISGSAVASAAAVGGTMAPLQKKDGYDEAFSAAVNITSCPTGLLIPPSNTLIVFSLVSGGTSIAALFLAGYLPGILMGLSLMVVAGIIAKRRGYPVAARPTLAAVWDTFIKAAPSLLLIVVIMGGIIGGIFTATEASAIAVVYTLVLAVGVYREVTVRDLPKIVLESAVTTSIVLLLVGASMGMSWAMANADIPYMIADALLAVSENPLIILLIINVILLIVGIFMDMTPAVLIFTPIFLPIVLDMGVDPVHFGIMMTFNLAIGLCTPPVGSALFVGCSVANISIDKVIKPLLPFYAALFLALLAITFIPQISLLLPQLILGY</sequence>
<proteinExistence type="inferred from homology"/>
<comment type="similarity">
    <text evidence="7">Belongs to the TRAP transporter large permease family.</text>
</comment>
<dbReference type="AlphaFoldDB" id="A0A1C7FFN3"/>
<dbReference type="GO" id="GO:0005886">
    <property type="term" value="C:plasma membrane"/>
    <property type="evidence" value="ECO:0007669"/>
    <property type="project" value="UniProtKB-SubCell"/>
</dbReference>
<evidence type="ECO:0000259" key="8">
    <source>
        <dbReference type="Pfam" id="PF06808"/>
    </source>
</evidence>
<evidence type="ECO:0000256" key="4">
    <source>
        <dbReference type="ARBA" id="ARBA00022692"/>
    </source>
</evidence>
<dbReference type="EMBL" id="CP016415">
    <property type="protein sequence ID" value="ANU38223.1"/>
    <property type="molecule type" value="Genomic_DNA"/>
</dbReference>
<dbReference type="Pfam" id="PF06808">
    <property type="entry name" value="DctM"/>
    <property type="match status" value="1"/>
</dbReference>
<evidence type="ECO:0000256" key="1">
    <source>
        <dbReference type="ARBA" id="ARBA00004429"/>
    </source>
</evidence>
<keyword evidence="7" id="KW-0813">Transport</keyword>
<evidence type="ECO:0000256" key="3">
    <source>
        <dbReference type="ARBA" id="ARBA00022519"/>
    </source>
</evidence>
<reference evidence="10 12" key="2">
    <citation type="submission" date="2016-08" db="EMBL/GenBank/DDBJ databases">
        <title>Genome sequencing of Vibrio scophthalmi strain FP3289, an isolated from Paralichthys olivaceus.</title>
        <authorList>
            <person name="Han H.-J."/>
        </authorList>
    </citation>
    <scope>NUCLEOTIDE SEQUENCE [LARGE SCALE GENOMIC DNA]</scope>
    <source>
        <strain evidence="10 12">FP3289</strain>
    </source>
</reference>
<accession>A0A1C7FFN3</accession>
<feature type="transmembrane region" description="Helical" evidence="7">
    <location>
        <begin position="371"/>
        <end position="393"/>
    </location>
</feature>
<feature type="transmembrane region" description="Helical" evidence="7">
    <location>
        <begin position="277"/>
        <end position="299"/>
    </location>
</feature>
<reference evidence="9 11" key="1">
    <citation type="submission" date="2016-07" db="EMBL/GenBank/DDBJ databases">
        <title>Genome sequencing of Vibrio scophthalmi strain VS-05, an isolated from Paralichthys olivaceus.</title>
        <authorList>
            <person name="Han H.-J."/>
        </authorList>
    </citation>
    <scope>NUCLEOTIDE SEQUENCE [LARGE SCALE GENOMIC DNA]</scope>
    <source>
        <strain evidence="9 11">VS-05</strain>
    </source>
</reference>
<feature type="domain" description="TRAP C4-dicarboxylate transport system permease DctM subunit" evidence="8">
    <location>
        <begin position="10"/>
        <end position="422"/>
    </location>
</feature>
<dbReference type="NCBIfam" id="TIGR00786">
    <property type="entry name" value="dctM"/>
    <property type="match status" value="1"/>
</dbReference>
<feature type="transmembrane region" description="Helical" evidence="7">
    <location>
        <begin position="104"/>
        <end position="130"/>
    </location>
</feature>
<comment type="function">
    <text evidence="7">Part of the tripartite ATP-independent periplasmic (TRAP) transport system.</text>
</comment>
<dbReference type="Proteomes" id="UP000095131">
    <property type="component" value="Unassembled WGS sequence"/>
</dbReference>
<keyword evidence="4 7" id="KW-0812">Transmembrane</keyword>
<feature type="transmembrane region" description="Helical" evidence="7">
    <location>
        <begin position="61"/>
        <end position="84"/>
    </location>
</feature>